<keyword evidence="7" id="KW-0229">DNA integration</keyword>
<dbReference type="SMART" id="SM00298">
    <property type="entry name" value="CHROMO"/>
    <property type="match status" value="1"/>
</dbReference>
<reference evidence="16 17" key="1">
    <citation type="journal article" date="2023" name="Mol. Biol. Evol.">
        <title>Genomics of Secondarily Temperate Adaptation in the Only Non-Antarctic Icefish.</title>
        <authorList>
            <person name="Rivera-Colon A.G."/>
            <person name="Rayamajhi N."/>
            <person name="Minhas B.F."/>
            <person name="Madrigal G."/>
            <person name="Bilyk K.T."/>
            <person name="Yoon V."/>
            <person name="Hune M."/>
            <person name="Gregory S."/>
            <person name="Cheng C.H.C."/>
            <person name="Catchen J.M."/>
        </authorList>
    </citation>
    <scope>NUCLEOTIDE SEQUENCE [LARGE SCALE GENOMIC DNA]</scope>
    <source>
        <tissue evidence="16">White muscle</tissue>
    </source>
</reference>
<dbReference type="CDD" id="cd00024">
    <property type="entry name" value="CD_CSD"/>
    <property type="match status" value="1"/>
</dbReference>
<dbReference type="Proteomes" id="UP001331515">
    <property type="component" value="Unassembled WGS sequence"/>
</dbReference>
<dbReference type="InterPro" id="IPR056924">
    <property type="entry name" value="SH3_Tf2-1"/>
</dbReference>
<evidence type="ECO:0000256" key="3">
    <source>
        <dbReference type="ARBA" id="ARBA00022723"/>
    </source>
</evidence>
<dbReference type="Gene3D" id="1.10.340.70">
    <property type="match status" value="1"/>
</dbReference>
<evidence type="ECO:0000256" key="7">
    <source>
        <dbReference type="ARBA" id="ARBA00022908"/>
    </source>
</evidence>
<dbReference type="Pfam" id="PF24626">
    <property type="entry name" value="SH3_Tf2-1"/>
    <property type="match status" value="1"/>
</dbReference>
<comment type="caution">
    <text evidence="16">The sequence shown here is derived from an EMBL/GenBank/DDBJ whole genome shotgun (WGS) entry which is preliminary data.</text>
</comment>
<keyword evidence="2" id="KW-0645">Protease</keyword>
<organism evidence="16 17">
    <name type="scientific">Champsocephalus gunnari</name>
    <name type="common">Mackerel icefish</name>
    <dbReference type="NCBI Taxonomy" id="52237"/>
    <lineage>
        <taxon>Eukaryota</taxon>
        <taxon>Metazoa</taxon>
        <taxon>Chordata</taxon>
        <taxon>Craniata</taxon>
        <taxon>Vertebrata</taxon>
        <taxon>Euteleostomi</taxon>
        <taxon>Actinopterygii</taxon>
        <taxon>Neopterygii</taxon>
        <taxon>Teleostei</taxon>
        <taxon>Neoteleostei</taxon>
        <taxon>Acanthomorphata</taxon>
        <taxon>Eupercaria</taxon>
        <taxon>Perciformes</taxon>
        <taxon>Notothenioidei</taxon>
        <taxon>Channichthyidae</taxon>
        <taxon>Champsocephalus</taxon>
    </lineage>
</organism>
<keyword evidence="5" id="KW-0378">Hydrolase</keyword>
<evidence type="ECO:0000256" key="8">
    <source>
        <dbReference type="ARBA" id="ARBA00022918"/>
    </source>
</evidence>
<dbReference type="GO" id="GO:0006508">
    <property type="term" value="P:proteolysis"/>
    <property type="evidence" value="ECO:0007669"/>
    <property type="project" value="UniProtKB-KW"/>
</dbReference>
<evidence type="ECO:0000256" key="9">
    <source>
        <dbReference type="ARBA" id="ARBA00022932"/>
    </source>
</evidence>
<sequence>MIKQRFWWQAMRKQVAEYVAACTVCARNKTSTEAQMGLLQPLPVPHRPWSHISMDFVTGLPISKGNTTVLTVVDRFSKMAHFISLSKLPSAKETAEVMLSHVFRIHGFPRDIVSDRGPQFISRFWKEFCHLLGATVSLSSGYHPQSNGQSERINQELETCLRCLVSQNQASWSKHLMWVEYAHNTLPTSATGLTPFQCVHGYQPPLFPANEAEVTVPSAHAMVRRFRRIWAGARRALLRSASRMKEVVNRRRRPAPPYRPGQRVWLATKNLPLHVMSRKLAPRFVGPFPISKIINPVSVQLRLPRSLKVHPTFHVGKIKPVRESSLVPASKPPPPPQMVEGGPVYAVKRLLAVRKRGRGRQFLVDWDGYGLEERTWIPASFIVDPSMIKDFDRDHPEVPGTSGAVPRGGGTVTSRHVC</sequence>
<dbReference type="InterPro" id="IPR050951">
    <property type="entry name" value="Retrovirus_Pol_polyprotein"/>
</dbReference>
<proteinExistence type="predicted"/>
<evidence type="ECO:0000256" key="6">
    <source>
        <dbReference type="ARBA" id="ARBA00022842"/>
    </source>
</evidence>
<keyword evidence="8" id="KW-0695">RNA-directed DNA polymerase</keyword>
<evidence type="ECO:0000256" key="5">
    <source>
        <dbReference type="ARBA" id="ARBA00022801"/>
    </source>
</evidence>
<evidence type="ECO:0000256" key="10">
    <source>
        <dbReference type="ARBA" id="ARBA00023125"/>
    </source>
</evidence>
<dbReference type="PROSITE" id="PS50013">
    <property type="entry name" value="CHROMO_2"/>
    <property type="match status" value="1"/>
</dbReference>
<keyword evidence="6" id="KW-0460">Magnesium</keyword>
<dbReference type="GO" id="GO:0003887">
    <property type="term" value="F:DNA-directed DNA polymerase activity"/>
    <property type="evidence" value="ECO:0007669"/>
    <property type="project" value="UniProtKB-KW"/>
</dbReference>
<dbReference type="InterPro" id="IPR016197">
    <property type="entry name" value="Chromo-like_dom_sf"/>
</dbReference>
<evidence type="ECO:0000313" key="16">
    <source>
        <dbReference type="EMBL" id="KAK5935669.1"/>
    </source>
</evidence>
<dbReference type="PANTHER" id="PTHR37984:SF15">
    <property type="entry name" value="INTEGRASE CATALYTIC DOMAIN-CONTAINING PROTEIN"/>
    <property type="match status" value="1"/>
</dbReference>
<dbReference type="PANTHER" id="PTHR37984">
    <property type="entry name" value="PROTEIN CBG26694"/>
    <property type="match status" value="1"/>
</dbReference>
<dbReference type="GO" id="GO:0003677">
    <property type="term" value="F:DNA binding"/>
    <property type="evidence" value="ECO:0007669"/>
    <property type="project" value="UniProtKB-KW"/>
</dbReference>
<evidence type="ECO:0000259" key="15">
    <source>
        <dbReference type="PROSITE" id="PS50994"/>
    </source>
</evidence>
<evidence type="ECO:0000256" key="4">
    <source>
        <dbReference type="ARBA" id="ARBA00022750"/>
    </source>
</evidence>
<dbReference type="PROSITE" id="PS50994">
    <property type="entry name" value="INTEGRASE"/>
    <property type="match status" value="1"/>
</dbReference>
<dbReference type="SUPFAM" id="SSF53098">
    <property type="entry name" value="Ribonuclease H-like"/>
    <property type="match status" value="1"/>
</dbReference>
<dbReference type="GO" id="GO:0015074">
    <property type="term" value="P:DNA integration"/>
    <property type="evidence" value="ECO:0007669"/>
    <property type="project" value="UniProtKB-KW"/>
</dbReference>
<dbReference type="InterPro" id="IPR023780">
    <property type="entry name" value="Chromo_domain"/>
</dbReference>
<keyword evidence="9" id="KW-0548">Nucleotidyltransferase</keyword>
<keyword evidence="10" id="KW-0238">DNA-binding</keyword>
<feature type="domain" description="Integrase catalytic" evidence="15">
    <location>
        <begin position="44"/>
        <end position="203"/>
    </location>
</feature>
<dbReference type="GO" id="GO:0046872">
    <property type="term" value="F:metal ion binding"/>
    <property type="evidence" value="ECO:0007669"/>
    <property type="project" value="UniProtKB-KW"/>
</dbReference>
<evidence type="ECO:0000259" key="14">
    <source>
        <dbReference type="PROSITE" id="PS50013"/>
    </source>
</evidence>
<keyword evidence="3" id="KW-0479">Metal-binding</keyword>
<evidence type="ECO:0000313" key="17">
    <source>
        <dbReference type="Proteomes" id="UP001331515"/>
    </source>
</evidence>
<gene>
    <name evidence="16" type="ORF">CgunFtcFv8_021011</name>
</gene>
<keyword evidence="9" id="KW-0239">DNA-directed DNA polymerase</keyword>
<keyword evidence="11" id="KW-0233">DNA recombination</keyword>
<feature type="region of interest" description="Disordered" evidence="13">
    <location>
        <begin position="399"/>
        <end position="418"/>
    </location>
</feature>
<evidence type="ECO:0000256" key="11">
    <source>
        <dbReference type="ARBA" id="ARBA00023172"/>
    </source>
</evidence>
<dbReference type="Gene3D" id="2.40.50.40">
    <property type="match status" value="1"/>
</dbReference>
<dbReference type="FunFam" id="3.30.420.10:FF:000032">
    <property type="entry name" value="Retrovirus-related Pol polyprotein from transposon 297-like Protein"/>
    <property type="match status" value="1"/>
</dbReference>
<dbReference type="InterPro" id="IPR036397">
    <property type="entry name" value="RNaseH_sf"/>
</dbReference>
<dbReference type="InterPro" id="IPR041588">
    <property type="entry name" value="Integrase_H2C2"/>
</dbReference>
<feature type="domain" description="Chromo" evidence="14">
    <location>
        <begin position="345"/>
        <end position="403"/>
    </location>
</feature>
<dbReference type="GO" id="GO:0005634">
    <property type="term" value="C:nucleus"/>
    <property type="evidence" value="ECO:0007669"/>
    <property type="project" value="UniProtKB-SubCell"/>
</dbReference>
<dbReference type="SUPFAM" id="SSF54160">
    <property type="entry name" value="Chromo domain-like"/>
    <property type="match status" value="1"/>
</dbReference>
<dbReference type="Pfam" id="PF17921">
    <property type="entry name" value="Integrase_H2C2"/>
    <property type="match status" value="1"/>
</dbReference>
<dbReference type="Pfam" id="PF00385">
    <property type="entry name" value="Chromo"/>
    <property type="match status" value="1"/>
</dbReference>
<evidence type="ECO:0000256" key="2">
    <source>
        <dbReference type="ARBA" id="ARBA00022670"/>
    </source>
</evidence>
<dbReference type="GO" id="GO:0003964">
    <property type="term" value="F:RNA-directed DNA polymerase activity"/>
    <property type="evidence" value="ECO:0007669"/>
    <property type="project" value="UniProtKB-KW"/>
</dbReference>
<dbReference type="InterPro" id="IPR012337">
    <property type="entry name" value="RNaseH-like_sf"/>
</dbReference>
<keyword evidence="9" id="KW-0808">Transferase</keyword>
<keyword evidence="4" id="KW-0064">Aspartyl protease</keyword>
<dbReference type="GO" id="GO:0006310">
    <property type="term" value="P:DNA recombination"/>
    <property type="evidence" value="ECO:0007669"/>
    <property type="project" value="UniProtKB-KW"/>
</dbReference>
<keyword evidence="17" id="KW-1185">Reference proteome</keyword>
<name>A0AAN8EAD7_CHAGU</name>
<evidence type="ECO:0000256" key="1">
    <source>
        <dbReference type="ARBA" id="ARBA00004123"/>
    </source>
</evidence>
<dbReference type="EMBL" id="JAURVH010001513">
    <property type="protein sequence ID" value="KAK5935669.1"/>
    <property type="molecule type" value="Genomic_DNA"/>
</dbReference>
<dbReference type="GO" id="GO:0004190">
    <property type="term" value="F:aspartic-type endopeptidase activity"/>
    <property type="evidence" value="ECO:0007669"/>
    <property type="project" value="UniProtKB-KW"/>
</dbReference>
<accession>A0AAN8EAD7</accession>
<dbReference type="Pfam" id="PF00665">
    <property type="entry name" value="rve"/>
    <property type="match status" value="1"/>
</dbReference>
<evidence type="ECO:0000256" key="13">
    <source>
        <dbReference type="SAM" id="MobiDB-lite"/>
    </source>
</evidence>
<dbReference type="AlphaFoldDB" id="A0AAN8EAD7"/>
<protein>
    <recommendedName>
        <fullName evidence="12">Gypsy retrotransposon integrase-like protein 1</fullName>
    </recommendedName>
</protein>
<comment type="subcellular location">
    <subcellularLocation>
        <location evidence="1">Nucleus</location>
    </subcellularLocation>
</comment>
<evidence type="ECO:0000256" key="12">
    <source>
        <dbReference type="ARBA" id="ARBA00039658"/>
    </source>
</evidence>
<dbReference type="InterPro" id="IPR001584">
    <property type="entry name" value="Integrase_cat-core"/>
</dbReference>
<dbReference type="InterPro" id="IPR000953">
    <property type="entry name" value="Chromo/chromo_shadow_dom"/>
</dbReference>
<dbReference type="Gene3D" id="3.30.420.10">
    <property type="entry name" value="Ribonuclease H-like superfamily/Ribonuclease H"/>
    <property type="match status" value="1"/>
</dbReference>